<organism evidence="3 4">
    <name type="scientific">Luteolibacter algae</name>
    <dbReference type="NCBI Taxonomy" id="454151"/>
    <lineage>
        <taxon>Bacteria</taxon>
        <taxon>Pseudomonadati</taxon>
        <taxon>Verrucomicrobiota</taxon>
        <taxon>Verrucomicrobiia</taxon>
        <taxon>Verrucomicrobiales</taxon>
        <taxon>Verrucomicrobiaceae</taxon>
        <taxon>Luteolibacter</taxon>
    </lineage>
</organism>
<keyword evidence="2" id="KW-1133">Transmembrane helix</keyword>
<evidence type="ECO:0008006" key="5">
    <source>
        <dbReference type="Google" id="ProtNLM"/>
    </source>
</evidence>
<keyword evidence="4" id="KW-1185">Reference proteome</keyword>
<accession>A0ABW5D4E7</accession>
<gene>
    <name evidence="3" type="ORF">ACFSSA_02705</name>
</gene>
<protein>
    <recommendedName>
        <fullName evidence="5">Type 4 fimbrial biogenesis protein PilX N-terminal domain-containing protein</fullName>
    </recommendedName>
</protein>
<sequence length="190" mass="20580">MRNTKHKHGFALVVTLTLMVLLTIIALGLLSLSTIELRKQSKGNDMLIARANARLAAMLAINELQRLAGSDTQVTAPASLANSTSDSYPATGVWKSWEGTDRQDDGLPISPEYSTKFQKGDATVLPEDASSSDGRFLGWLVSGLDDTEIVRSRRSPESEQGLLGKNYACRPRQHAGPAFGRLPSENGIQE</sequence>
<comment type="caution">
    <text evidence="3">The sequence shown here is derived from an EMBL/GenBank/DDBJ whole genome shotgun (WGS) entry which is preliminary data.</text>
</comment>
<dbReference type="RefSeq" id="WP_386818231.1">
    <property type="nucleotide sequence ID" value="NZ_JBHUIT010000002.1"/>
</dbReference>
<name>A0ABW5D4E7_9BACT</name>
<feature type="transmembrane region" description="Helical" evidence="2">
    <location>
        <begin position="12"/>
        <end position="32"/>
    </location>
</feature>
<evidence type="ECO:0000313" key="4">
    <source>
        <dbReference type="Proteomes" id="UP001597375"/>
    </source>
</evidence>
<proteinExistence type="predicted"/>
<keyword evidence="2" id="KW-0812">Transmembrane</keyword>
<dbReference type="Proteomes" id="UP001597375">
    <property type="component" value="Unassembled WGS sequence"/>
</dbReference>
<reference evidence="4" key="1">
    <citation type="journal article" date="2019" name="Int. J. Syst. Evol. Microbiol.">
        <title>The Global Catalogue of Microorganisms (GCM) 10K type strain sequencing project: providing services to taxonomists for standard genome sequencing and annotation.</title>
        <authorList>
            <consortium name="The Broad Institute Genomics Platform"/>
            <consortium name="The Broad Institute Genome Sequencing Center for Infectious Disease"/>
            <person name="Wu L."/>
            <person name="Ma J."/>
        </authorList>
    </citation>
    <scope>NUCLEOTIDE SEQUENCE [LARGE SCALE GENOMIC DNA]</scope>
    <source>
        <strain evidence="4">CGMCC 4.7106</strain>
    </source>
</reference>
<evidence type="ECO:0000256" key="1">
    <source>
        <dbReference type="SAM" id="MobiDB-lite"/>
    </source>
</evidence>
<keyword evidence="2" id="KW-0472">Membrane</keyword>
<evidence type="ECO:0000256" key="2">
    <source>
        <dbReference type="SAM" id="Phobius"/>
    </source>
</evidence>
<dbReference type="EMBL" id="JBHUIT010000002">
    <property type="protein sequence ID" value="MFD2255574.1"/>
    <property type="molecule type" value="Genomic_DNA"/>
</dbReference>
<feature type="region of interest" description="Disordered" evidence="1">
    <location>
        <begin position="170"/>
        <end position="190"/>
    </location>
</feature>
<evidence type="ECO:0000313" key="3">
    <source>
        <dbReference type="EMBL" id="MFD2255574.1"/>
    </source>
</evidence>